<dbReference type="EMBL" id="KF900707">
    <property type="protein sequence ID" value="AIF04414.1"/>
    <property type="molecule type" value="Genomic_DNA"/>
</dbReference>
<dbReference type="SUPFAM" id="SSF51735">
    <property type="entry name" value="NAD(P)-binding Rossmann-fold domains"/>
    <property type="match status" value="1"/>
</dbReference>
<proteinExistence type="inferred from homology"/>
<dbReference type="PRINTS" id="PR00081">
    <property type="entry name" value="GDHRDH"/>
</dbReference>
<dbReference type="InterPro" id="IPR036291">
    <property type="entry name" value="NAD(P)-bd_dom_sf"/>
</dbReference>
<evidence type="ECO:0000313" key="2">
    <source>
        <dbReference type="EMBL" id="AIF04414.1"/>
    </source>
</evidence>
<protein>
    <submittedName>
        <fullName evidence="2">Putative short-chain dehydrogenase/reductase (FabG)</fullName>
        <ecNumber evidence="2">1.1.1.100</ecNumber>
    </submittedName>
</protein>
<dbReference type="Pfam" id="PF00106">
    <property type="entry name" value="adh_short"/>
    <property type="match status" value="1"/>
</dbReference>
<dbReference type="GO" id="GO:0004316">
    <property type="term" value="F:3-oxoacyl-[acyl-carrier-protein] reductase (NADPH) activity"/>
    <property type="evidence" value="ECO:0007669"/>
    <property type="project" value="UniProtKB-EC"/>
</dbReference>
<organism evidence="2">
    <name type="scientific">uncultured marine group II/III euryarchaeote KM3_174_A11</name>
    <dbReference type="NCBI Taxonomy" id="1457931"/>
    <lineage>
        <taxon>Archaea</taxon>
        <taxon>Methanobacteriati</taxon>
        <taxon>Methanobacteriota</taxon>
        <taxon>environmental samples</taxon>
    </lineage>
</organism>
<dbReference type="PANTHER" id="PTHR42879:SF6">
    <property type="entry name" value="NADPH-DEPENDENT REDUCTASE BACG"/>
    <property type="match status" value="1"/>
</dbReference>
<sequence length="268" mass="27607">MDVTSPLASDALAGKHALVCGASSGIGRATALALAAAGASLTLVSRSADKLVELADECLSMGAPAAVVLPLDLEDTRGLDATIPPYLEKNGPVHILINNSGGPPSGPLLDADEDDFLKPLRRHLFASHRMVQACLPGMVEADYGRIVNIISTSVREPIANLGVSNTVRGAMAGWSKTLATELPACVSINNILPGFTDTGRLASLADQIAARRAINPEEVKAEWLAGVPADRLIDPSETAAAVAFLCTEAGGAIRGVSLAVDGGRMRSI</sequence>
<dbReference type="InterPro" id="IPR002347">
    <property type="entry name" value="SDR_fam"/>
</dbReference>
<comment type="similarity">
    <text evidence="1">Belongs to the short-chain dehydrogenases/reductases (SDR) family.</text>
</comment>
<dbReference type="Gene3D" id="3.40.50.720">
    <property type="entry name" value="NAD(P)-binding Rossmann-like Domain"/>
    <property type="match status" value="1"/>
</dbReference>
<dbReference type="AlphaFoldDB" id="A0A075GKF1"/>
<dbReference type="PANTHER" id="PTHR42879">
    <property type="entry name" value="3-OXOACYL-(ACYL-CARRIER-PROTEIN) REDUCTASE"/>
    <property type="match status" value="1"/>
</dbReference>
<evidence type="ECO:0000256" key="1">
    <source>
        <dbReference type="ARBA" id="ARBA00006484"/>
    </source>
</evidence>
<accession>A0A075GKF1</accession>
<keyword evidence="2" id="KW-0560">Oxidoreductase</keyword>
<gene>
    <name evidence="2" type="primary">fabG</name>
</gene>
<reference evidence="2" key="1">
    <citation type="journal article" date="2014" name="Genome Biol. Evol.">
        <title>Pangenome evidence for extensive interdomain horizontal transfer affecting lineage core and shell genes in uncultured planktonic thaumarchaeota and euryarchaeota.</title>
        <authorList>
            <person name="Deschamps P."/>
            <person name="Zivanovic Y."/>
            <person name="Moreira D."/>
            <person name="Rodriguez-Valera F."/>
            <person name="Lopez-Garcia P."/>
        </authorList>
    </citation>
    <scope>NUCLEOTIDE SEQUENCE</scope>
</reference>
<dbReference type="EC" id="1.1.1.100" evidence="2"/>
<dbReference type="InterPro" id="IPR050259">
    <property type="entry name" value="SDR"/>
</dbReference>
<name>A0A075GKF1_9EURY</name>